<dbReference type="GO" id="GO:0003723">
    <property type="term" value="F:RNA binding"/>
    <property type="evidence" value="ECO:0007669"/>
    <property type="project" value="UniProtKB-UniRule"/>
</dbReference>
<dbReference type="PROSITE" id="PS50137">
    <property type="entry name" value="DS_RBD"/>
    <property type="match status" value="1"/>
</dbReference>
<dbReference type="AlphaFoldDB" id="A0A6I8V2Q3"/>
<dbReference type="ExpressionAtlas" id="A0A6I8V2Q3">
    <property type="expression patterns" value="baseline"/>
</dbReference>
<dbReference type="Proteomes" id="UP000001819">
    <property type="component" value="Chromosome X"/>
</dbReference>
<dbReference type="SMART" id="SM00358">
    <property type="entry name" value="DSRM"/>
    <property type="match status" value="1"/>
</dbReference>
<reference evidence="4" key="1">
    <citation type="submission" date="2025-08" db="UniProtKB">
        <authorList>
            <consortium name="RefSeq"/>
        </authorList>
    </citation>
    <scope>IDENTIFICATION</scope>
    <source>
        <strain evidence="4">MV-25-SWS-2005</strain>
        <tissue evidence="4">Whole body</tissue>
    </source>
</reference>
<gene>
    <name evidence="4" type="primary">LOC6899308</name>
</gene>
<dbReference type="Gene3D" id="3.30.160.20">
    <property type="match status" value="1"/>
</dbReference>
<sequence>MYRRITMNLHNFMVAFLNEFCAKFKWPLATYEVLPKRNGFFCMLKFKDVSTTGEGASKNMAKQVAALCMWKKILKIPVISAILNQSDASLMMATSALALFGEDYLLSLKQRKKLRDLLVLVAANMEGEPLAIAEPIAERIVEPIAESIPTPASLGIYELPYPDVEPVVKYMTEAKVPPLVHVRPKPSTIRKKAPESLGHNGSPYPYEEAAEKTVGENSLKLDPHYGRNIPDPGSTSYGMRTHLLQDDYFYKFPKDLKEAAFRVINSKDFETRKEQAEALLAALQLNYTLAPVACKSTKDPLVSLKLHCDYNGLFIDQKSNIYNHIIEYLADMLS</sequence>
<dbReference type="CDD" id="cd00048">
    <property type="entry name" value="DSRM_SF"/>
    <property type="match status" value="1"/>
</dbReference>
<accession>A0A6I8V2Q3</accession>
<evidence type="ECO:0000256" key="1">
    <source>
        <dbReference type="PROSITE-ProRule" id="PRU00266"/>
    </source>
</evidence>
<protein>
    <submittedName>
        <fullName evidence="4">Uncharacterized protein isoform X1</fullName>
    </submittedName>
</protein>
<dbReference type="SUPFAM" id="SSF54768">
    <property type="entry name" value="dsRNA-binding domain-like"/>
    <property type="match status" value="1"/>
</dbReference>
<dbReference type="Pfam" id="PF00035">
    <property type="entry name" value="dsrm"/>
    <property type="match status" value="1"/>
</dbReference>
<dbReference type="InterPro" id="IPR014720">
    <property type="entry name" value="dsRBD_dom"/>
</dbReference>
<evidence type="ECO:0000259" key="2">
    <source>
        <dbReference type="PROSITE" id="PS50137"/>
    </source>
</evidence>
<keyword evidence="1" id="KW-0694">RNA-binding</keyword>
<evidence type="ECO:0000313" key="3">
    <source>
        <dbReference type="Proteomes" id="UP000001819"/>
    </source>
</evidence>
<proteinExistence type="predicted"/>
<dbReference type="GO" id="GO:0010468">
    <property type="term" value="P:regulation of gene expression"/>
    <property type="evidence" value="ECO:0007669"/>
    <property type="project" value="UniProtKB-ARBA"/>
</dbReference>
<keyword evidence="3" id="KW-1185">Reference proteome</keyword>
<dbReference type="KEGG" id="dpo:6899308"/>
<dbReference type="InParanoid" id="A0A6I8V2Q3"/>
<name>A0A6I8V2Q3_DROPS</name>
<organism evidence="3 4">
    <name type="scientific">Drosophila pseudoobscura pseudoobscura</name>
    <name type="common">Fruit fly</name>
    <dbReference type="NCBI Taxonomy" id="46245"/>
    <lineage>
        <taxon>Eukaryota</taxon>
        <taxon>Metazoa</taxon>
        <taxon>Ecdysozoa</taxon>
        <taxon>Arthropoda</taxon>
        <taxon>Hexapoda</taxon>
        <taxon>Insecta</taxon>
        <taxon>Pterygota</taxon>
        <taxon>Neoptera</taxon>
        <taxon>Endopterygota</taxon>
        <taxon>Diptera</taxon>
        <taxon>Brachycera</taxon>
        <taxon>Muscomorpha</taxon>
        <taxon>Ephydroidea</taxon>
        <taxon>Drosophilidae</taxon>
        <taxon>Drosophila</taxon>
        <taxon>Sophophora</taxon>
    </lineage>
</organism>
<evidence type="ECO:0000313" key="4">
    <source>
        <dbReference type="RefSeq" id="XP_002136221.3"/>
    </source>
</evidence>
<dbReference type="RefSeq" id="XP_002136221.3">
    <property type="nucleotide sequence ID" value="XM_002136185.3"/>
</dbReference>
<feature type="domain" description="DRBM" evidence="2">
    <location>
        <begin position="12"/>
        <end position="75"/>
    </location>
</feature>